<proteinExistence type="predicted"/>
<feature type="region of interest" description="Disordered" evidence="4">
    <location>
        <begin position="52"/>
        <end position="71"/>
    </location>
</feature>
<dbReference type="AlphaFoldDB" id="A0AA36J4D7"/>
<dbReference type="Pfam" id="PF12796">
    <property type="entry name" value="Ank_2"/>
    <property type="match status" value="2"/>
</dbReference>
<keyword evidence="2 3" id="KW-0040">ANK repeat</keyword>
<feature type="repeat" description="ANK" evidence="3">
    <location>
        <begin position="412"/>
        <end position="447"/>
    </location>
</feature>
<name>A0AA36J4D7_9DINO</name>
<dbReference type="Gene3D" id="2.60.40.150">
    <property type="entry name" value="C2 domain"/>
    <property type="match status" value="1"/>
</dbReference>
<dbReference type="InterPro" id="IPR000008">
    <property type="entry name" value="C2_dom"/>
</dbReference>
<sequence>MFSPCASVTPSPKQLKEGQLLASQAARAAARTAHRGGCWDCCGAEVHQRRRLETKVRQQDTLPRPLREEKAVEAPKDSEVELCIFLQKAQGLPKADFMGTADPYVELLLLHEDPLSVDLPKSELRGARGKLFDQAVFRSKSRVVRGSLAPEWNETYYCTIPHGALTLYLRVLDYDLVVSDDFLGHCSMGVLDALESSRALGAGWRALLRQSSAPERLAVLRDPRVAEAPVAPTAHRLLPPKGQESTYDLSSAELFLQVTLSGRSVRQLPKAADTEETCQEMGEAARSNELWQILKLSSHYSVNARLFGEFRGCTPLHIACLQQHSDAAMALVEVCRASLIPLAPGGLSAAMCACMAGAESLAEWLVCEGVPADLRDDEGKNLLFYAASHACPELTAFLLSKQHLSPACRASDGSTPLHAAGAGANEKAVVVAKQLLEAKASVNHADGKGNLPLHEACRAGNDKCVKLLVGSGSALTALDEEGKTPYELGQASLPQATLRLLEAGQAAAKNPAPASSRQPGETFREAEKRELRARKAAISAEAEASWQAWRAQHPRTETGLERNGFGASAEDLEDPFFNLPQPSPEAKASVANGKSSWRVKVRMSLCRAFTLARGASAHTSLGRSARFAGPHPDSLRR</sequence>
<dbReference type="InterPro" id="IPR036770">
    <property type="entry name" value="Ankyrin_rpt-contain_sf"/>
</dbReference>
<dbReference type="SMART" id="SM00239">
    <property type="entry name" value="C2"/>
    <property type="match status" value="1"/>
</dbReference>
<evidence type="ECO:0000256" key="1">
    <source>
        <dbReference type="ARBA" id="ARBA00022737"/>
    </source>
</evidence>
<dbReference type="Gene3D" id="1.25.40.20">
    <property type="entry name" value="Ankyrin repeat-containing domain"/>
    <property type="match status" value="2"/>
</dbReference>
<evidence type="ECO:0000256" key="3">
    <source>
        <dbReference type="PROSITE-ProRule" id="PRU00023"/>
    </source>
</evidence>
<evidence type="ECO:0000313" key="6">
    <source>
        <dbReference type="EMBL" id="CAJ1398862.1"/>
    </source>
</evidence>
<dbReference type="InterPro" id="IPR035892">
    <property type="entry name" value="C2_domain_sf"/>
</dbReference>
<dbReference type="PANTHER" id="PTHR24198:SF165">
    <property type="entry name" value="ANKYRIN REPEAT-CONTAINING PROTEIN-RELATED"/>
    <property type="match status" value="1"/>
</dbReference>
<feature type="repeat" description="ANK" evidence="3">
    <location>
        <begin position="448"/>
        <end position="480"/>
    </location>
</feature>
<dbReference type="SMART" id="SM00248">
    <property type="entry name" value="ANK"/>
    <property type="match status" value="5"/>
</dbReference>
<dbReference type="SUPFAM" id="SSF49562">
    <property type="entry name" value="C2 domain (Calcium/lipid-binding domain, CaLB)"/>
    <property type="match status" value="1"/>
</dbReference>
<keyword evidence="7" id="KW-1185">Reference proteome</keyword>
<dbReference type="InterPro" id="IPR002110">
    <property type="entry name" value="Ankyrin_rpt"/>
</dbReference>
<accession>A0AA36J4D7</accession>
<dbReference type="CDD" id="cd00030">
    <property type="entry name" value="C2"/>
    <property type="match status" value="1"/>
</dbReference>
<feature type="domain" description="C2" evidence="5">
    <location>
        <begin position="58"/>
        <end position="205"/>
    </location>
</feature>
<dbReference type="PANTHER" id="PTHR24198">
    <property type="entry name" value="ANKYRIN REPEAT AND PROTEIN KINASE DOMAIN-CONTAINING PROTEIN"/>
    <property type="match status" value="1"/>
</dbReference>
<dbReference type="EMBL" id="CAUJNA010003313">
    <property type="protein sequence ID" value="CAJ1398862.1"/>
    <property type="molecule type" value="Genomic_DNA"/>
</dbReference>
<comment type="caution">
    <text evidence="6">The sequence shown here is derived from an EMBL/GenBank/DDBJ whole genome shotgun (WGS) entry which is preliminary data.</text>
</comment>
<dbReference type="PROSITE" id="PS50088">
    <property type="entry name" value="ANK_REPEAT"/>
    <property type="match status" value="2"/>
</dbReference>
<evidence type="ECO:0000259" key="5">
    <source>
        <dbReference type="PROSITE" id="PS50004"/>
    </source>
</evidence>
<protein>
    <recommendedName>
        <fullName evidence="5">C2 domain-containing protein</fullName>
    </recommendedName>
</protein>
<gene>
    <name evidence="6" type="ORF">EVOR1521_LOCUS22521</name>
</gene>
<reference evidence="6" key="1">
    <citation type="submission" date="2023-08" db="EMBL/GenBank/DDBJ databases">
        <authorList>
            <person name="Chen Y."/>
            <person name="Shah S."/>
            <person name="Dougan E. K."/>
            <person name="Thang M."/>
            <person name="Chan C."/>
        </authorList>
    </citation>
    <scope>NUCLEOTIDE SEQUENCE</scope>
</reference>
<dbReference type="Pfam" id="PF00168">
    <property type="entry name" value="C2"/>
    <property type="match status" value="1"/>
</dbReference>
<evidence type="ECO:0000256" key="2">
    <source>
        <dbReference type="ARBA" id="ARBA00023043"/>
    </source>
</evidence>
<evidence type="ECO:0000313" key="7">
    <source>
        <dbReference type="Proteomes" id="UP001178507"/>
    </source>
</evidence>
<dbReference type="PROSITE" id="PS50004">
    <property type="entry name" value="C2"/>
    <property type="match status" value="1"/>
</dbReference>
<keyword evidence="1" id="KW-0677">Repeat</keyword>
<dbReference type="PROSITE" id="PS50297">
    <property type="entry name" value="ANK_REP_REGION"/>
    <property type="match status" value="2"/>
</dbReference>
<dbReference type="Proteomes" id="UP001178507">
    <property type="component" value="Unassembled WGS sequence"/>
</dbReference>
<evidence type="ECO:0000256" key="4">
    <source>
        <dbReference type="SAM" id="MobiDB-lite"/>
    </source>
</evidence>
<dbReference type="SUPFAM" id="SSF48403">
    <property type="entry name" value="Ankyrin repeat"/>
    <property type="match status" value="1"/>
</dbReference>
<organism evidence="6 7">
    <name type="scientific">Effrenium voratum</name>
    <dbReference type="NCBI Taxonomy" id="2562239"/>
    <lineage>
        <taxon>Eukaryota</taxon>
        <taxon>Sar</taxon>
        <taxon>Alveolata</taxon>
        <taxon>Dinophyceae</taxon>
        <taxon>Suessiales</taxon>
        <taxon>Symbiodiniaceae</taxon>
        <taxon>Effrenium</taxon>
    </lineage>
</organism>